<dbReference type="CDD" id="cd14798">
    <property type="entry name" value="RX-CC_like"/>
    <property type="match status" value="1"/>
</dbReference>
<evidence type="ECO:0000256" key="3">
    <source>
        <dbReference type="ARBA" id="ARBA00022821"/>
    </source>
</evidence>
<reference evidence="8" key="1">
    <citation type="journal article" date="2019" name="Toxins">
        <title>Detection of Abrin-Like and Prepropulchellin-Like Toxin Genes and Transcripts Using Whole Genome Sequencing and Full-Length Transcript Sequencing of Abrus precatorius.</title>
        <authorList>
            <person name="Hovde B.T."/>
            <person name="Daligault H.E."/>
            <person name="Hanschen E.R."/>
            <person name="Kunde Y.A."/>
            <person name="Johnson M.B."/>
            <person name="Starkenburg S.R."/>
            <person name="Johnson S.L."/>
        </authorList>
    </citation>
    <scope>NUCLEOTIDE SEQUENCE [LARGE SCALE GENOMIC DNA]</scope>
</reference>
<dbReference type="Pfam" id="PF00931">
    <property type="entry name" value="NB-ARC"/>
    <property type="match status" value="1"/>
</dbReference>
<dbReference type="Pfam" id="PF23598">
    <property type="entry name" value="LRR_14"/>
    <property type="match status" value="1"/>
</dbReference>
<dbReference type="FunFam" id="1.10.8.430:FF:000003">
    <property type="entry name" value="Probable disease resistance protein At5g66910"/>
    <property type="match status" value="1"/>
</dbReference>
<dbReference type="OrthoDB" id="598235at2759"/>
<dbReference type="FunFam" id="1.10.10.10:FF:000322">
    <property type="entry name" value="Probable disease resistance protein At1g63360"/>
    <property type="match status" value="1"/>
</dbReference>
<dbReference type="InterPro" id="IPR055414">
    <property type="entry name" value="LRR_R13L4/SHOC2-like"/>
</dbReference>
<keyword evidence="8" id="KW-1185">Reference proteome</keyword>
<accession>A0A8B8KDM3</accession>
<evidence type="ECO:0000259" key="7">
    <source>
        <dbReference type="Pfam" id="PF23598"/>
    </source>
</evidence>
<keyword evidence="1" id="KW-0677">Repeat</keyword>
<feature type="domain" description="Disease resistance protein winged helix" evidence="6">
    <location>
        <begin position="442"/>
        <end position="513"/>
    </location>
</feature>
<dbReference type="Pfam" id="PF18052">
    <property type="entry name" value="Rx_N"/>
    <property type="match status" value="1"/>
</dbReference>
<dbReference type="PANTHER" id="PTHR23155">
    <property type="entry name" value="DISEASE RESISTANCE PROTEIN RP"/>
    <property type="match status" value="1"/>
</dbReference>
<dbReference type="Gene3D" id="3.40.50.300">
    <property type="entry name" value="P-loop containing nucleotide triphosphate hydrolases"/>
    <property type="match status" value="1"/>
</dbReference>
<evidence type="ECO:0000313" key="9">
    <source>
        <dbReference type="RefSeq" id="XP_027341303.1"/>
    </source>
</evidence>
<protein>
    <submittedName>
        <fullName evidence="9 10">Disease resistance protein RPM1-like</fullName>
    </submittedName>
</protein>
<keyword evidence="3" id="KW-0611">Plant defense</keyword>
<dbReference type="SUPFAM" id="SSF52058">
    <property type="entry name" value="L domain-like"/>
    <property type="match status" value="1"/>
</dbReference>
<organism evidence="8 9">
    <name type="scientific">Abrus precatorius</name>
    <name type="common">Indian licorice</name>
    <name type="synonym">Glycine abrus</name>
    <dbReference type="NCBI Taxonomy" id="3816"/>
    <lineage>
        <taxon>Eukaryota</taxon>
        <taxon>Viridiplantae</taxon>
        <taxon>Streptophyta</taxon>
        <taxon>Embryophyta</taxon>
        <taxon>Tracheophyta</taxon>
        <taxon>Spermatophyta</taxon>
        <taxon>Magnoliopsida</taxon>
        <taxon>eudicotyledons</taxon>
        <taxon>Gunneridae</taxon>
        <taxon>Pentapetalae</taxon>
        <taxon>rosids</taxon>
        <taxon>fabids</taxon>
        <taxon>Fabales</taxon>
        <taxon>Fabaceae</taxon>
        <taxon>Papilionoideae</taxon>
        <taxon>50 kb inversion clade</taxon>
        <taxon>NPAAA clade</taxon>
        <taxon>indigoferoid/millettioid clade</taxon>
        <taxon>Abreae</taxon>
        <taxon>Abrus</taxon>
    </lineage>
</organism>
<dbReference type="Proteomes" id="UP000694853">
    <property type="component" value="Unplaced"/>
</dbReference>
<evidence type="ECO:0000259" key="5">
    <source>
        <dbReference type="Pfam" id="PF18052"/>
    </source>
</evidence>
<feature type="domain" description="Disease resistance R13L4/SHOC-2-like LRR" evidence="7">
    <location>
        <begin position="560"/>
        <end position="869"/>
    </location>
</feature>
<evidence type="ECO:0000259" key="4">
    <source>
        <dbReference type="Pfam" id="PF00931"/>
    </source>
</evidence>
<dbReference type="InterPro" id="IPR042197">
    <property type="entry name" value="Apaf_helical"/>
</dbReference>
<dbReference type="Gene3D" id="1.10.8.430">
    <property type="entry name" value="Helical domain of apoptotic protease-activating factors"/>
    <property type="match status" value="1"/>
</dbReference>
<dbReference type="InterPro" id="IPR027417">
    <property type="entry name" value="P-loop_NTPase"/>
</dbReference>
<dbReference type="GO" id="GO:0043531">
    <property type="term" value="F:ADP binding"/>
    <property type="evidence" value="ECO:0007669"/>
    <property type="project" value="InterPro"/>
</dbReference>
<evidence type="ECO:0000259" key="6">
    <source>
        <dbReference type="Pfam" id="PF23559"/>
    </source>
</evidence>
<dbReference type="Gene3D" id="1.10.10.10">
    <property type="entry name" value="Winged helix-like DNA-binding domain superfamily/Winged helix DNA-binding domain"/>
    <property type="match status" value="1"/>
</dbReference>
<gene>
    <name evidence="9 10" type="primary">LOC113854493</name>
</gene>
<dbReference type="RefSeq" id="XP_027341303.1">
    <property type="nucleotide sequence ID" value="XM_027485502.1"/>
</dbReference>
<keyword evidence="2" id="KW-0547">Nucleotide-binding</keyword>
<evidence type="ECO:0000256" key="1">
    <source>
        <dbReference type="ARBA" id="ARBA00022737"/>
    </source>
</evidence>
<dbReference type="KEGG" id="aprc:113854493"/>
<dbReference type="SUPFAM" id="SSF52540">
    <property type="entry name" value="P-loop containing nucleoside triphosphate hydrolases"/>
    <property type="match status" value="1"/>
</dbReference>
<evidence type="ECO:0000313" key="10">
    <source>
        <dbReference type="RefSeq" id="XP_027341304.1"/>
    </source>
</evidence>
<dbReference type="InterPro" id="IPR032675">
    <property type="entry name" value="LRR_dom_sf"/>
</dbReference>
<proteinExistence type="predicted"/>
<dbReference type="PRINTS" id="PR00364">
    <property type="entry name" value="DISEASERSIST"/>
</dbReference>
<dbReference type="InterPro" id="IPR058922">
    <property type="entry name" value="WHD_DRP"/>
</dbReference>
<feature type="domain" description="NB-ARC" evidence="4">
    <location>
        <begin position="176"/>
        <end position="354"/>
    </location>
</feature>
<dbReference type="InterPro" id="IPR038005">
    <property type="entry name" value="RX-like_CC"/>
</dbReference>
<dbReference type="RefSeq" id="XP_027341304.1">
    <property type="nucleotide sequence ID" value="XM_027485503.1"/>
</dbReference>
<dbReference type="PANTHER" id="PTHR23155:SF1052">
    <property type="entry name" value="DISEASE RESISTANCE PROTEIN RPM1"/>
    <property type="match status" value="1"/>
</dbReference>
<dbReference type="InterPro" id="IPR041118">
    <property type="entry name" value="Rx_N"/>
</dbReference>
<dbReference type="AlphaFoldDB" id="A0A8B8KDM3"/>
<feature type="domain" description="Disease resistance N-terminal" evidence="5">
    <location>
        <begin position="5"/>
        <end position="95"/>
    </location>
</feature>
<dbReference type="InterPro" id="IPR044974">
    <property type="entry name" value="Disease_R_plants"/>
</dbReference>
<evidence type="ECO:0000256" key="2">
    <source>
        <dbReference type="ARBA" id="ARBA00022741"/>
    </source>
</evidence>
<dbReference type="FunFam" id="3.40.50.300:FF:001091">
    <property type="entry name" value="Probable disease resistance protein At1g61300"/>
    <property type="match status" value="1"/>
</dbReference>
<dbReference type="GO" id="GO:0098542">
    <property type="term" value="P:defense response to other organism"/>
    <property type="evidence" value="ECO:0007669"/>
    <property type="project" value="TreeGrafter"/>
</dbReference>
<dbReference type="Gene3D" id="1.20.5.4130">
    <property type="match status" value="1"/>
</dbReference>
<dbReference type="InterPro" id="IPR036388">
    <property type="entry name" value="WH-like_DNA-bd_sf"/>
</dbReference>
<dbReference type="InterPro" id="IPR002182">
    <property type="entry name" value="NB-ARC"/>
</dbReference>
<evidence type="ECO:0000313" key="8">
    <source>
        <dbReference type="Proteomes" id="UP000694853"/>
    </source>
</evidence>
<dbReference type="Pfam" id="PF23559">
    <property type="entry name" value="WHD_DRP"/>
    <property type="match status" value="1"/>
</dbReference>
<reference evidence="9 10" key="2">
    <citation type="submission" date="2025-04" db="UniProtKB">
        <authorList>
            <consortium name="RefSeq"/>
        </authorList>
    </citation>
    <scope>IDENTIFICATION</scope>
    <source>
        <tissue evidence="9 10">Young leaves</tissue>
    </source>
</reference>
<dbReference type="GeneID" id="113854493"/>
<name>A0A8B8KDM3_ABRPR</name>
<sequence>MAEIVVSFALEQVVQLLHEEATLIGGVHKEFVEIKNELQIIQNFLKDADRRASDEENLENGIKIWVKKLRELSFRIEDVIAEYNIYVAHETNHPHRCIALLQKIFHSVKTLMPLRQLAYEIQDIKSSVHNIKEGSKSYNFQSEDGSSSAGRNQSGKWHDPRLVSLFIEESEVVGFEKPTEQLVGWLMNGATARTVISVVGMGGLGKTTLAKKVFDSQQVKGHFDCCAFIIVSQSYAIESLLKSLLNKFCEETKELLPQDIKTMDKMSLITAARHYLQNKRYVIFFDDVWKLDFWDEIQLATLNNNKGSRIVITTRNLDVANYCKKDSHVQVHKLQPLSPNKAWELFCKKAFQTDFSGNCPLELKDMSNEIVKKCEGLPLAIVAIGGLMSTKDKTVFEWSKICQNLSVELERNPHLTSLTRILCLSYDDLPYYLKSCILYFGIYPEDYSIRCTRLVRQWIAEGFVINQEVKPLEEVAREYLLELIHRSLVQVSKVDYDGKALSCRIHDLLREIIIRKMKDLSFCRVVYEGDQQSFDATARRLAVATTSNDALRSITQHTSIRSMFMFEASELPDHFMKSFFSKSKLVKVLDFEGTSLNYVPYDLGSIFHLRYLSLRKTNVKDIPKSIGKLHNLETLDLKETLVRDLPSEINKLTKLRHLLVYHRDTSYSINGETGVRLKENIGNLTFLQKLYHVEADHGGFNLITELRKLRQLRKLGLKNVKMEYGNILCDSIQEMNCLETLYICSITEDETIDLQFISSLPQLRRLHLFGRLEKFPNCIPRLEYLVRLSIRFSKLKDDPLKSLKDLPNLMRLSISGEAYVGEKLHFEVGFQKLKRLFLMNLSKLSFIVLDNGTLPALERVNMMGLPQLKELPPGFHLLQNLENMYLTDMSNEFNKSIDPNDGPMYWVIQHVQMVSIREKVGPNYRYRTICHPKEV</sequence>
<dbReference type="Gene3D" id="3.80.10.10">
    <property type="entry name" value="Ribonuclease Inhibitor"/>
    <property type="match status" value="1"/>
</dbReference>